<dbReference type="Proteomes" id="UP001161409">
    <property type="component" value="Unassembled WGS sequence"/>
</dbReference>
<keyword evidence="1" id="KW-0597">Phosphoprotein</keyword>
<gene>
    <name evidence="3" type="ORF">GCM10007924_18870</name>
</gene>
<name>A0ABQ5U5K3_9PROT</name>
<dbReference type="PANTHER" id="PTHR43384:SF13">
    <property type="entry name" value="SLR0110 PROTEIN"/>
    <property type="match status" value="1"/>
</dbReference>
<feature type="domain" description="Response regulatory" evidence="2">
    <location>
        <begin position="15"/>
        <end position="132"/>
    </location>
</feature>
<proteinExistence type="predicted"/>
<evidence type="ECO:0000256" key="1">
    <source>
        <dbReference type="PROSITE-ProRule" id="PRU00169"/>
    </source>
</evidence>
<dbReference type="InterPro" id="IPR050625">
    <property type="entry name" value="ParA/MinD_ATPase"/>
</dbReference>
<keyword evidence="4" id="KW-1185">Reference proteome</keyword>
<protein>
    <recommendedName>
        <fullName evidence="2">Response regulatory domain-containing protein</fullName>
    </recommendedName>
</protein>
<sequence length="403" mass="43717">MNSVAPVLSVQAPLTVTVFASDRETMAGIRTLLSGQLRMEPECRSGNVTAATAYFARNPSPDVLIVDISGVDLPLSHMNELAKVCAPDVKVIAIGDRDAVGLYRNLLDIGVQDYLVTPVPADILHRAILRATRPDNQSTPSAVRGKIVSVLGASGGAGVTSILSLLGLSLSGSRGRRVMIVDLDAGHDGVGGFFKQEPEAQDQGFLQSPERIDQLYLDRVMRPVTERLHILSSRGSVSRVSRYGPEMQDRLTSLLENRYHFLFMDFSGLPISQAVPLVAKSDIRLILCQPTVPAARQVDALLKAFNGNEVGKELVLLNRCRPGTSLDVPVQRLEAHLDRQIDGEIPFDGAGFAAQGVYPPDLSRLSARTQASLNRFADLLTGEGRRKATGMLGRIREATRHVW</sequence>
<dbReference type="PROSITE" id="PS50110">
    <property type="entry name" value="RESPONSE_REGULATORY"/>
    <property type="match status" value="1"/>
</dbReference>
<dbReference type="Gene3D" id="3.40.50.300">
    <property type="entry name" value="P-loop containing nucleotide triphosphate hydrolases"/>
    <property type="match status" value="1"/>
</dbReference>
<dbReference type="PANTHER" id="PTHR43384">
    <property type="entry name" value="SEPTUM SITE-DETERMINING PROTEIN MIND HOMOLOG, CHLOROPLASTIC-RELATED"/>
    <property type="match status" value="1"/>
</dbReference>
<evidence type="ECO:0000259" key="2">
    <source>
        <dbReference type="PROSITE" id="PS50110"/>
    </source>
</evidence>
<evidence type="ECO:0000313" key="4">
    <source>
        <dbReference type="Proteomes" id="UP001161409"/>
    </source>
</evidence>
<dbReference type="SUPFAM" id="SSF52540">
    <property type="entry name" value="P-loop containing nucleoside triphosphate hydrolases"/>
    <property type="match status" value="1"/>
</dbReference>
<comment type="caution">
    <text evidence="3">The sequence shown here is derived from an EMBL/GenBank/DDBJ whole genome shotgun (WGS) entry which is preliminary data.</text>
</comment>
<dbReference type="Gene3D" id="3.40.50.2300">
    <property type="match status" value="1"/>
</dbReference>
<feature type="modified residue" description="4-aspartylphosphate" evidence="1">
    <location>
        <position position="67"/>
    </location>
</feature>
<dbReference type="SUPFAM" id="SSF52172">
    <property type="entry name" value="CheY-like"/>
    <property type="match status" value="1"/>
</dbReference>
<organism evidence="3 4">
    <name type="scientific">Sneathiella chinensis</name>
    <dbReference type="NCBI Taxonomy" id="349750"/>
    <lineage>
        <taxon>Bacteria</taxon>
        <taxon>Pseudomonadati</taxon>
        <taxon>Pseudomonadota</taxon>
        <taxon>Alphaproteobacteria</taxon>
        <taxon>Sneathiellales</taxon>
        <taxon>Sneathiellaceae</taxon>
        <taxon>Sneathiella</taxon>
    </lineage>
</organism>
<reference evidence="3" key="1">
    <citation type="journal article" date="2014" name="Int. J. Syst. Evol. Microbiol.">
        <title>Complete genome of a new Firmicutes species belonging to the dominant human colonic microbiota ('Ruminococcus bicirculans') reveals two chromosomes and a selective capacity to utilize plant glucans.</title>
        <authorList>
            <consortium name="NISC Comparative Sequencing Program"/>
            <person name="Wegmann U."/>
            <person name="Louis P."/>
            <person name="Goesmann A."/>
            <person name="Henrissat B."/>
            <person name="Duncan S.H."/>
            <person name="Flint H.J."/>
        </authorList>
    </citation>
    <scope>NUCLEOTIDE SEQUENCE</scope>
    <source>
        <strain evidence="3">NBRC 103408</strain>
    </source>
</reference>
<accession>A0ABQ5U5K3</accession>
<reference evidence="3" key="2">
    <citation type="submission" date="2023-01" db="EMBL/GenBank/DDBJ databases">
        <title>Draft genome sequence of Sneathiella chinensis strain NBRC 103408.</title>
        <authorList>
            <person name="Sun Q."/>
            <person name="Mori K."/>
        </authorList>
    </citation>
    <scope>NUCLEOTIDE SEQUENCE</scope>
    <source>
        <strain evidence="3">NBRC 103408</strain>
    </source>
</reference>
<dbReference type="InterPro" id="IPR001789">
    <property type="entry name" value="Sig_transdc_resp-reg_receiver"/>
</dbReference>
<dbReference type="InterPro" id="IPR027417">
    <property type="entry name" value="P-loop_NTPase"/>
</dbReference>
<dbReference type="InterPro" id="IPR017746">
    <property type="entry name" value="Cellulose_synthase_operon_BcsQ"/>
</dbReference>
<dbReference type="Pfam" id="PF06564">
    <property type="entry name" value="CBP_BcsQ"/>
    <property type="match status" value="1"/>
</dbReference>
<dbReference type="InterPro" id="IPR011006">
    <property type="entry name" value="CheY-like_superfamily"/>
</dbReference>
<dbReference type="EMBL" id="BSNF01000006">
    <property type="protein sequence ID" value="GLQ06666.1"/>
    <property type="molecule type" value="Genomic_DNA"/>
</dbReference>
<dbReference type="RefSeq" id="WP_169560811.1">
    <property type="nucleotide sequence ID" value="NZ_BSNF01000006.1"/>
</dbReference>
<evidence type="ECO:0000313" key="3">
    <source>
        <dbReference type="EMBL" id="GLQ06666.1"/>
    </source>
</evidence>